<evidence type="ECO:0000256" key="7">
    <source>
        <dbReference type="RuleBase" id="RU003942"/>
    </source>
</evidence>
<evidence type="ECO:0000256" key="8">
    <source>
        <dbReference type="SAM" id="Phobius"/>
    </source>
</evidence>
<feature type="transmembrane region" description="Helical" evidence="8">
    <location>
        <begin position="85"/>
        <end position="104"/>
    </location>
</feature>
<evidence type="ECO:0000256" key="5">
    <source>
        <dbReference type="ARBA" id="ARBA00022989"/>
    </source>
</evidence>
<dbReference type="Pfam" id="PF00893">
    <property type="entry name" value="Multi_Drug_Res"/>
    <property type="match status" value="1"/>
</dbReference>
<comment type="similarity">
    <text evidence="7">Belongs to the drug/metabolite transporter (DMT) superfamily. Small multidrug resistance (SMR) (TC 2.A.7.1) family.</text>
</comment>
<protein>
    <submittedName>
        <fullName evidence="9">Multidrug transporter</fullName>
    </submittedName>
</protein>
<evidence type="ECO:0000313" key="9">
    <source>
        <dbReference type="EMBL" id="KJK49268.1"/>
    </source>
</evidence>
<reference evidence="9 10" key="1">
    <citation type="submission" date="2015-02" db="EMBL/GenBank/DDBJ databases">
        <authorList>
            <person name="Ju K.-S."/>
            <person name="Doroghazi J.R."/>
            <person name="Metcalf W."/>
        </authorList>
    </citation>
    <scope>NUCLEOTIDE SEQUENCE [LARGE SCALE GENOMIC DNA]</scope>
    <source>
        <strain evidence="9 10">NRRL B-16140</strain>
    </source>
</reference>
<dbReference type="OrthoDB" id="3175079at2"/>
<dbReference type="Gene3D" id="1.10.3730.20">
    <property type="match status" value="1"/>
</dbReference>
<dbReference type="InterPro" id="IPR000390">
    <property type="entry name" value="Small_drug/metabolite_transptr"/>
</dbReference>
<dbReference type="GO" id="GO:0022857">
    <property type="term" value="F:transmembrane transporter activity"/>
    <property type="evidence" value="ECO:0007669"/>
    <property type="project" value="InterPro"/>
</dbReference>
<dbReference type="FunFam" id="1.10.3730.20:FF:000001">
    <property type="entry name" value="Quaternary ammonium compound resistance transporter SugE"/>
    <property type="match status" value="1"/>
</dbReference>
<keyword evidence="6 8" id="KW-0472">Membrane</keyword>
<comment type="caution">
    <text evidence="9">The sequence shown here is derived from an EMBL/GenBank/DDBJ whole genome shotgun (WGS) entry which is preliminary data.</text>
</comment>
<evidence type="ECO:0000256" key="6">
    <source>
        <dbReference type="ARBA" id="ARBA00023136"/>
    </source>
</evidence>
<evidence type="ECO:0000256" key="4">
    <source>
        <dbReference type="ARBA" id="ARBA00022692"/>
    </source>
</evidence>
<accession>A0A0F0H6M3</accession>
<dbReference type="PANTHER" id="PTHR30561">
    <property type="entry name" value="SMR FAMILY PROTON-DEPENDENT DRUG EFFLUX TRANSPORTER SUGE"/>
    <property type="match status" value="1"/>
</dbReference>
<keyword evidence="3" id="KW-1003">Cell membrane</keyword>
<dbReference type="Proteomes" id="UP000033393">
    <property type="component" value="Unassembled WGS sequence"/>
</dbReference>
<dbReference type="SUPFAM" id="SSF103481">
    <property type="entry name" value="Multidrug resistance efflux transporter EmrE"/>
    <property type="match status" value="1"/>
</dbReference>
<gene>
    <name evidence="9" type="ORF">UK23_14370</name>
</gene>
<dbReference type="PANTHER" id="PTHR30561:SF1">
    <property type="entry name" value="MULTIDRUG TRANSPORTER EMRE"/>
    <property type="match status" value="1"/>
</dbReference>
<keyword evidence="2" id="KW-0813">Transport</keyword>
<dbReference type="InterPro" id="IPR045324">
    <property type="entry name" value="Small_multidrug_res"/>
</dbReference>
<dbReference type="RefSeq" id="WP_045312000.1">
    <property type="nucleotide sequence ID" value="NZ_JYJG01000086.1"/>
</dbReference>
<dbReference type="InterPro" id="IPR037185">
    <property type="entry name" value="EmrE-like"/>
</dbReference>
<keyword evidence="5 8" id="KW-1133">Transmembrane helix</keyword>
<dbReference type="AlphaFoldDB" id="A0A0F0H6M3"/>
<evidence type="ECO:0000256" key="1">
    <source>
        <dbReference type="ARBA" id="ARBA00004651"/>
    </source>
</evidence>
<feature type="transmembrane region" description="Helical" evidence="8">
    <location>
        <begin position="29"/>
        <end position="46"/>
    </location>
</feature>
<evidence type="ECO:0000256" key="2">
    <source>
        <dbReference type="ARBA" id="ARBA00022448"/>
    </source>
</evidence>
<comment type="subcellular location">
    <subcellularLocation>
        <location evidence="1 7">Cell membrane</location>
        <topology evidence="1 7">Multi-pass membrane protein</topology>
    </subcellularLocation>
</comment>
<proteinExistence type="inferred from homology"/>
<evidence type="ECO:0000256" key="3">
    <source>
        <dbReference type="ARBA" id="ARBA00022475"/>
    </source>
</evidence>
<dbReference type="EMBL" id="JYJG01000086">
    <property type="protein sequence ID" value="KJK49268.1"/>
    <property type="molecule type" value="Genomic_DNA"/>
</dbReference>
<name>A0A0F0H6M3_LENAE</name>
<evidence type="ECO:0000313" key="10">
    <source>
        <dbReference type="Proteomes" id="UP000033393"/>
    </source>
</evidence>
<sequence>MLYLYLAAAIVGEIAATVSLKLSEGFSRPWPSAVVVVGYAIAFTALSRALKLGMPVGVAYAVWSAIGVAAVAVIGWKFLGETLNPTMVIGLALIIGGVVTLELGRAH</sequence>
<organism evidence="9 10">
    <name type="scientific">Lentzea aerocolonigenes</name>
    <name type="common">Lechevalieria aerocolonigenes</name>
    <name type="synonym">Saccharothrix aerocolonigenes</name>
    <dbReference type="NCBI Taxonomy" id="68170"/>
    <lineage>
        <taxon>Bacteria</taxon>
        <taxon>Bacillati</taxon>
        <taxon>Actinomycetota</taxon>
        <taxon>Actinomycetes</taxon>
        <taxon>Pseudonocardiales</taxon>
        <taxon>Pseudonocardiaceae</taxon>
        <taxon>Lentzea</taxon>
    </lineage>
</organism>
<dbReference type="GO" id="GO:0005886">
    <property type="term" value="C:plasma membrane"/>
    <property type="evidence" value="ECO:0007669"/>
    <property type="project" value="UniProtKB-SubCell"/>
</dbReference>
<feature type="transmembrane region" description="Helical" evidence="8">
    <location>
        <begin position="58"/>
        <end position="79"/>
    </location>
</feature>
<dbReference type="PATRIC" id="fig|68170.10.peg.2960"/>
<keyword evidence="10" id="KW-1185">Reference proteome</keyword>
<dbReference type="eggNOG" id="COG2076">
    <property type="taxonomic scope" value="Bacteria"/>
</dbReference>
<dbReference type="STRING" id="68170.GCA_000974445_09315"/>
<keyword evidence="4 7" id="KW-0812">Transmembrane</keyword>